<dbReference type="Proteomes" id="UP000749311">
    <property type="component" value="Unassembled WGS sequence"/>
</dbReference>
<dbReference type="Pfam" id="PF22725">
    <property type="entry name" value="GFO_IDH_MocA_C3"/>
    <property type="match status" value="1"/>
</dbReference>
<dbReference type="SUPFAM" id="SSF51735">
    <property type="entry name" value="NAD(P)-binding Rossmann-fold domains"/>
    <property type="match status" value="1"/>
</dbReference>
<comment type="caution">
    <text evidence="3">The sequence shown here is derived from an EMBL/GenBank/DDBJ whole genome shotgun (WGS) entry which is preliminary data.</text>
</comment>
<accession>A0ABX0SLI8</accession>
<dbReference type="PANTHER" id="PTHR43377:SF1">
    <property type="entry name" value="BILIVERDIN REDUCTASE A"/>
    <property type="match status" value="1"/>
</dbReference>
<keyword evidence="4" id="KW-1185">Reference proteome</keyword>
<dbReference type="PANTHER" id="PTHR43377">
    <property type="entry name" value="BILIVERDIN REDUCTASE A"/>
    <property type="match status" value="1"/>
</dbReference>
<feature type="domain" description="Gfo/Idh/MocA-like oxidoreductase N-terminal" evidence="1">
    <location>
        <begin position="48"/>
        <end position="121"/>
    </location>
</feature>
<evidence type="ECO:0000259" key="1">
    <source>
        <dbReference type="Pfam" id="PF01408"/>
    </source>
</evidence>
<protein>
    <submittedName>
        <fullName evidence="3">Dehydrogenase</fullName>
    </submittedName>
</protein>
<dbReference type="Gene3D" id="3.30.360.10">
    <property type="entry name" value="Dihydrodipicolinate Reductase, domain 2"/>
    <property type="match status" value="1"/>
</dbReference>
<organism evidence="3 4">
    <name type="scientific">Brooklawnia cerclae</name>
    <dbReference type="NCBI Taxonomy" id="349934"/>
    <lineage>
        <taxon>Bacteria</taxon>
        <taxon>Bacillati</taxon>
        <taxon>Actinomycetota</taxon>
        <taxon>Actinomycetes</taxon>
        <taxon>Propionibacteriales</taxon>
        <taxon>Propionibacteriaceae</taxon>
        <taxon>Brooklawnia</taxon>
    </lineage>
</organism>
<gene>
    <name evidence="3" type="ORF">FB473_002545</name>
</gene>
<evidence type="ECO:0000313" key="3">
    <source>
        <dbReference type="EMBL" id="NIH57900.1"/>
    </source>
</evidence>
<dbReference type="InterPro" id="IPR000683">
    <property type="entry name" value="Gfo/Idh/MocA-like_OxRdtase_N"/>
</dbReference>
<dbReference type="SUPFAM" id="SSF55347">
    <property type="entry name" value="Glyceraldehyde-3-phosphate dehydrogenase-like, C-terminal domain"/>
    <property type="match status" value="1"/>
</dbReference>
<evidence type="ECO:0000259" key="2">
    <source>
        <dbReference type="Pfam" id="PF22725"/>
    </source>
</evidence>
<dbReference type="RefSeq" id="WP_167168367.1">
    <property type="nucleotide sequence ID" value="NZ_BAAAOO010000007.1"/>
</dbReference>
<feature type="domain" description="GFO/IDH/MocA-like oxidoreductase" evidence="2">
    <location>
        <begin position="130"/>
        <end position="251"/>
    </location>
</feature>
<dbReference type="InterPro" id="IPR051450">
    <property type="entry name" value="Gfo/Idh/MocA_Oxidoreductases"/>
</dbReference>
<proteinExistence type="predicted"/>
<dbReference type="EMBL" id="JAAMOZ010000001">
    <property type="protein sequence ID" value="NIH57900.1"/>
    <property type="molecule type" value="Genomic_DNA"/>
</dbReference>
<dbReference type="InterPro" id="IPR055170">
    <property type="entry name" value="GFO_IDH_MocA-like_dom"/>
</dbReference>
<reference evidence="3 4" key="1">
    <citation type="submission" date="2020-02" db="EMBL/GenBank/DDBJ databases">
        <title>Sequencing the genomes of 1000 actinobacteria strains.</title>
        <authorList>
            <person name="Klenk H.-P."/>
        </authorList>
    </citation>
    <scope>NUCLEOTIDE SEQUENCE [LARGE SCALE GENOMIC DNA]</scope>
    <source>
        <strain evidence="3 4">DSM 19609</strain>
    </source>
</reference>
<name>A0ABX0SLI8_9ACTN</name>
<evidence type="ECO:0000313" key="4">
    <source>
        <dbReference type="Proteomes" id="UP000749311"/>
    </source>
</evidence>
<dbReference type="Gene3D" id="3.40.50.720">
    <property type="entry name" value="NAD(P)-binding Rossmann-like Domain"/>
    <property type="match status" value="1"/>
</dbReference>
<dbReference type="Pfam" id="PF01408">
    <property type="entry name" value="GFO_IDH_MocA"/>
    <property type="match status" value="1"/>
</dbReference>
<dbReference type="InterPro" id="IPR036291">
    <property type="entry name" value="NAD(P)-bd_dom_sf"/>
</dbReference>
<sequence length="336" mass="36040">MKVAIDGFSHPHVGYFLAELDHRPEQLRLVGAHPHPGDAFVPRDRLGAVPDFGDVRAMLDATRPDVLVVCGEYAGRADAVVAALDRGVDVLADKPLVVSGEGLDQVSRAAEASSALLSVAFEKRWYASTRQARALVASGAIGQVRQIQATGPHLLDEGARPPWYFDGRYGDILTDLPLHDIDLALLFSQATQGTISGWRLRRDDGFATACLVTIDLDGQASASLDANWLWPGGSQGTGRYQMRITGTEGVIYLDFARPEVELVTGSRDAVTERPPAMRPAQEYFDARCSGREPEVGTHASLAASRLAVLAARSASRGTVPQPWHLGSPIGSLKGVD</sequence>